<dbReference type="InterPro" id="IPR006175">
    <property type="entry name" value="YjgF/YER057c/UK114"/>
</dbReference>
<evidence type="ECO:0000313" key="2">
    <source>
        <dbReference type="EMBL" id="SCW73798.1"/>
    </source>
</evidence>
<dbReference type="PANTHER" id="PTHR11803">
    <property type="entry name" value="2-IMINOBUTANOATE/2-IMINOPROPANOATE DEAMINASE RIDA"/>
    <property type="match status" value="1"/>
</dbReference>
<dbReference type="EMBL" id="FMTP01000003">
    <property type="protein sequence ID" value="SCW73798.1"/>
    <property type="molecule type" value="Genomic_DNA"/>
</dbReference>
<accession>A0A1G4SXF5</accession>
<dbReference type="CDD" id="cd00448">
    <property type="entry name" value="YjgF_YER057c_UK114_family"/>
    <property type="match status" value="2"/>
</dbReference>
<keyword evidence="3" id="KW-1185">Reference proteome</keyword>
<evidence type="ECO:0000313" key="3">
    <source>
        <dbReference type="Proteomes" id="UP000198889"/>
    </source>
</evidence>
<name>A0A1G4SXF5_9HYPH</name>
<dbReference type="Pfam" id="PF01042">
    <property type="entry name" value="Ribonuc_L-PSP"/>
    <property type="match status" value="2"/>
</dbReference>
<comment type="similarity">
    <text evidence="1">Belongs to the RutC family.</text>
</comment>
<dbReference type="GO" id="GO:0005829">
    <property type="term" value="C:cytosol"/>
    <property type="evidence" value="ECO:0007669"/>
    <property type="project" value="TreeGrafter"/>
</dbReference>
<dbReference type="Gene3D" id="3.30.1330.40">
    <property type="entry name" value="RutC-like"/>
    <property type="match status" value="3"/>
</dbReference>
<gene>
    <name evidence="2" type="ORF">SAMN05660859_2607</name>
</gene>
<evidence type="ECO:0000256" key="1">
    <source>
        <dbReference type="ARBA" id="ARBA00010552"/>
    </source>
</evidence>
<proteinExistence type="inferred from homology"/>
<dbReference type="GO" id="GO:0019239">
    <property type="term" value="F:deaminase activity"/>
    <property type="evidence" value="ECO:0007669"/>
    <property type="project" value="TreeGrafter"/>
</dbReference>
<dbReference type="STRING" id="177413.SAMN05660859_2607"/>
<organism evidence="2 3">
    <name type="scientific">Ancylobacter rudongensis</name>
    <dbReference type="NCBI Taxonomy" id="177413"/>
    <lineage>
        <taxon>Bacteria</taxon>
        <taxon>Pseudomonadati</taxon>
        <taxon>Pseudomonadota</taxon>
        <taxon>Alphaproteobacteria</taxon>
        <taxon>Hyphomicrobiales</taxon>
        <taxon>Xanthobacteraceae</taxon>
        <taxon>Ancylobacter</taxon>
    </lineage>
</organism>
<dbReference type="PANTHER" id="PTHR11803:SF58">
    <property type="entry name" value="PROTEIN HMF1-RELATED"/>
    <property type="match status" value="1"/>
</dbReference>
<dbReference type="AlphaFoldDB" id="A0A1G4SXF5"/>
<dbReference type="Proteomes" id="UP000198889">
    <property type="component" value="Unassembled WGS sequence"/>
</dbReference>
<reference evidence="3" key="1">
    <citation type="submission" date="2016-10" db="EMBL/GenBank/DDBJ databases">
        <authorList>
            <person name="Varghese N."/>
            <person name="Submissions S."/>
        </authorList>
    </citation>
    <scope>NUCLEOTIDE SEQUENCE [LARGE SCALE GENOMIC DNA]</scope>
    <source>
        <strain evidence="3">CGMCC 1.1761</strain>
    </source>
</reference>
<dbReference type="InterPro" id="IPR035959">
    <property type="entry name" value="RutC-like_sf"/>
</dbReference>
<dbReference type="SUPFAM" id="SSF55298">
    <property type="entry name" value="YjgF-like"/>
    <property type="match status" value="3"/>
</dbReference>
<dbReference type="RefSeq" id="WP_091440187.1">
    <property type="nucleotide sequence ID" value="NZ_FMTP01000003.1"/>
</dbReference>
<protein>
    <submittedName>
        <fullName evidence="2">Enamine deaminase RidA, house cleaning of reactive enamine intermediates, YjgF/YER057c/UK114 family</fullName>
    </submittedName>
</protein>
<sequence>MTAHPSRYRSPADFGARAQDRAQDLIFVSAQFGDPGDGLEAQIDQAAAKVIAALAEAGAGPGDVVKLGIFYHRLLITRETTILSRLRAAFPAEPPAVVTAIPLHALVAGALVQIEAIALHPDGVRHGQRVAAAPANADGFSRALRCGDLVFVGAQMSRDGQGQTLHRDDIVGQAKATIGHIGEALEELGADLSCVAKLNTYYVGHGTTEDWAMAARVRSDAFRKPGPGATGVPVPGPYPADILIRQESIGLVAPDGTAAPRATSWPEGTWDWPIPVSFEQGLKINELLILGGQISANPQGEAVFPGDLAAQARNTMECIGRILAGFGAGPDDLAKVTVFIATEGDDADIAVVLDVLAPFFSNGLPALTLIPLSRLGLTGLEIEIEGVGTLRA</sequence>